<dbReference type="AlphaFoldDB" id="A0A7G5H5Q8"/>
<keyword evidence="3" id="KW-1185">Reference proteome</keyword>
<reference evidence="2 3" key="1">
    <citation type="submission" date="2020-07" db="EMBL/GenBank/DDBJ databases">
        <title>Spirosoma foliorum sp. nov., isolated from the leaves on the Nejang mountain Korea, Republic of.</title>
        <authorList>
            <person name="Ho H."/>
            <person name="Lee Y.-J."/>
            <person name="Nurcahyanto D.-A."/>
            <person name="Kim S.-G."/>
        </authorList>
    </citation>
    <scope>NUCLEOTIDE SEQUENCE [LARGE SCALE GENOMIC DNA]</scope>
    <source>
        <strain evidence="2 3">PL0136</strain>
    </source>
</reference>
<gene>
    <name evidence="2" type="ORF">H3H32_16920</name>
</gene>
<protein>
    <submittedName>
        <fullName evidence="2">Uncharacterized protein</fullName>
    </submittedName>
</protein>
<dbReference type="KEGG" id="sfol:H3H32_16920"/>
<evidence type="ECO:0000313" key="2">
    <source>
        <dbReference type="EMBL" id="QMW06450.1"/>
    </source>
</evidence>
<organism evidence="2 3">
    <name type="scientific">Spirosoma foliorum</name>
    <dbReference type="NCBI Taxonomy" id="2710596"/>
    <lineage>
        <taxon>Bacteria</taxon>
        <taxon>Pseudomonadati</taxon>
        <taxon>Bacteroidota</taxon>
        <taxon>Cytophagia</taxon>
        <taxon>Cytophagales</taxon>
        <taxon>Cytophagaceae</taxon>
        <taxon>Spirosoma</taxon>
    </lineage>
</organism>
<accession>A0A7G5H5Q8</accession>
<dbReference type="RefSeq" id="WP_182463824.1">
    <property type="nucleotide sequence ID" value="NZ_CP059732.1"/>
</dbReference>
<feature type="coiled-coil region" evidence="1">
    <location>
        <begin position="12"/>
        <end position="40"/>
    </location>
</feature>
<evidence type="ECO:0000256" key="1">
    <source>
        <dbReference type="SAM" id="Coils"/>
    </source>
</evidence>
<name>A0A7G5H5Q8_9BACT</name>
<evidence type="ECO:0000313" key="3">
    <source>
        <dbReference type="Proteomes" id="UP000515369"/>
    </source>
</evidence>
<dbReference type="EMBL" id="CP059732">
    <property type="protein sequence ID" value="QMW06450.1"/>
    <property type="molecule type" value="Genomic_DNA"/>
</dbReference>
<keyword evidence="1" id="KW-0175">Coiled coil</keyword>
<dbReference type="Proteomes" id="UP000515369">
    <property type="component" value="Chromosome"/>
</dbReference>
<proteinExistence type="predicted"/>
<sequence length="64" mass="7284">MTTEKPKKGERHERALAIVKQMVANKKEAEKQAIEDYKNNPAKQALVAELDRKNAERGTPIVRL</sequence>